<feature type="disulfide bond" evidence="11">
    <location>
        <begin position="223"/>
        <end position="270"/>
    </location>
</feature>
<feature type="domain" description="NTR" evidence="12">
    <location>
        <begin position="92"/>
        <end position="221"/>
    </location>
</feature>
<evidence type="ECO:0000256" key="7">
    <source>
        <dbReference type="ARBA" id="ARBA00022690"/>
    </source>
</evidence>
<keyword evidence="9" id="KW-0481">Metalloenzyme inhibitor</keyword>
<gene>
    <name evidence="13" type="primary">TIMP3</name>
</gene>
<dbReference type="FunFam" id="2.40.50.120:FF:000005">
    <property type="entry name" value="Metalloproteinase inhibitor 3 precursor"/>
    <property type="match status" value="1"/>
</dbReference>
<keyword evidence="6" id="KW-0483">Metalloprotease inhibitor</keyword>
<dbReference type="Gene3D" id="3.90.370.10">
    <property type="entry name" value="Tissue inhibitor of metalloproteinase-1. Chain B, domain 1"/>
    <property type="match status" value="1"/>
</dbReference>
<dbReference type="InterPro" id="IPR001820">
    <property type="entry name" value="TIMP"/>
</dbReference>
<reference evidence="13" key="2">
    <citation type="submission" date="2025-08" db="UniProtKB">
        <authorList>
            <consortium name="Ensembl"/>
        </authorList>
    </citation>
    <scope>IDENTIFICATION</scope>
</reference>
<evidence type="ECO:0000256" key="5">
    <source>
        <dbReference type="ARBA" id="ARBA00022530"/>
    </source>
</evidence>
<proteinExistence type="inferred from homology"/>
<evidence type="ECO:0000313" key="14">
    <source>
        <dbReference type="Proteomes" id="UP000694429"/>
    </source>
</evidence>
<comment type="subcellular location">
    <subcellularLocation>
        <location evidence="1">Secreted</location>
        <location evidence="1">Extracellular space</location>
        <location evidence="1">Extracellular matrix</location>
    </subcellularLocation>
</comment>
<evidence type="ECO:0000256" key="11">
    <source>
        <dbReference type="PIRSR" id="PIRSR601820-3"/>
    </source>
</evidence>
<feature type="disulfide bond" evidence="11">
    <location>
        <begin position="241"/>
        <end position="262"/>
    </location>
</feature>
<organism evidence="13 14">
    <name type="scientific">Canis lupus familiaris</name>
    <name type="common">Dog</name>
    <name type="synonym">Canis familiaris</name>
    <dbReference type="NCBI Taxonomy" id="9615"/>
    <lineage>
        <taxon>Eukaryota</taxon>
        <taxon>Metazoa</taxon>
        <taxon>Chordata</taxon>
        <taxon>Craniata</taxon>
        <taxon>Vertebrata</taxon>
        <taxon>Euteleostomi</taxon>
        <taxon>Mammalia</taxon>
        <taxon>Eutheria</taxon>
        <taxon>Laurasiatheria</taxon>
        <taxon>Carnivora</taxon>
        <taxon>Caniformia</taxon>
        <taxon>Canidae</taxon>
        <taxon>Canis</taxon>
    </lineage>
</organism>
<evidence type="ECO:0000256" key="2">
    <source>
        <dbReference type="ARBA" id="ARBA00011027"/>
    </source>
</evidence>
<accession>A0A8C0MBZ2</accession>
<dbReference type="Ensembl" id="ENSCAFT00030010814.1">
    <property type="protein sequence ID" value="ENSCAFP00030009451.1"/>
    <property type="gene ID" value="ENSCAFG00030005885.1"/>
</dbReference>
<dbReference type="SMART" id="SM00206">
    <property type="entry name" value="NTR"/>
    <property type="match status" value="1"/>
</dbReference>
<evidence type="ECO:0000256" key="10">
    <source>
        <dbReference type="ARBA" id="ARBA00030101"/>
    </source>
</evidence>
<dbReference type="Pfam" id="PF00965">
    <property type="entry name" value="TIMP"/>
    <property type="match status" value="1"/>
</dbReference>
<name>A0A8C0MBZ2_CANLF</name>
<dbReference type="OrthoDB" id="6041373at2759"/>
<sequence>MISKGKFPNKKESKWVFRSCSCNTKNLASLKSMDLGTGAPRRAHARPATPRTPSATLTSIIVPWSLKTGTSKSVLRLLSILQYRVPGSSLKATSLSGSEELRLLSWQKFSTTTSCNLSVIRAKVVGKKLVKEGPFGTLVYTIKQMKMYRGFTKMPHVQYIHTEASESLCGLKLEVNKYQYLLTGRVYDGKMYTGLCNFVERWDQLTLSQRKGLNYRYHLGCNCKIKSCYYLPCFVTSKNECLWTDMLSNFGYPGYQSKHYACIRQKGGYCSWYRGWAPPDKSIINATDP</sequence>
<evidence type="ECO:0000256" key="4">
    <source>
        <dbReference type="ARBA" id="ARBA00022525"/>
    </source>
</evidence>
<dbReference type="Proteomes" id="UP000694429">
    <property type="component" value="Chromosome 10"/>
</dbReference>
<dbReference type="InterPro" id="IPR008993">
    <property type="entry name" value="TIMP-like_OB-fold"/>
</dbReference>
<dbReference type="PANTHER" id="PTHR11844:SF22">
    <property type="entry name" value="METALLOPROTEINASE INHIBITOR 3"/>
    <property type="match status" value="1"/>
</dbReference>
<dbReference type="FunFam" id="3.90.370.10:FF:000001">
    <property type="entry name" value="Metalloproteinase inhibitor 3"/>
    <property type="match status" value="1"/>
</dbReference>
<dbReference type="InterPro" id="IPR001134">
    <property type="entry name" value="Netrin_domain"/>
</dbReference>
<keyword evidence="5" id="KW-0272">Extracellular matrix</keyword>
<reference evidence="13" key="1">
    <citation type="submission" date="2019-03" db="EMBL/GenBank/DDBJ databases">
        <authorList>
            <person name="Warren W.C."/>
            <person name="Johnson G.S."/>
        </authorList>
    </citation>
    <scope>NUCLEOTIDE SEQUENCE [LARGE SCALE GENOMIC DNA]</scope>
    <source>
        <strain evidence="13">Basenji</strain>
    </source>
</reference>
<dbReference type="SUPFAM" id="SSF50242">
    <property type="entry name" value="TIMP-like"/>
    <property type="match status" value="1"/>
</dbReference>
<dbReference type="Gene3D" id="2.40.50.120">
    <property type="match status" value="1"/>
</dbReference>
<dbReference type="PANTHER" id="PTHR11844">
    <property type="entry name" value="METALLOPROTEASE INHIBITOR"/>
    <property type="match status" value="1"/>
</dbReference>
<evidence type="ECO:0000313" key="13">
    <source>
        <dbReference type="Ensembl" id="ENSCAFP00030009451.1"/>
    </source>
</evidence>
<comment type="similarity">
    <text evidence="2">Belongs to the protease inhibitor I35 (TIMP) family.</text>
</comment>
<keyword evidence="7" id="KW-0646">Protease inhibitor</keyword>
<evidence type="ECO:0000256" key="6">
    <source>
        <dbReference type="ARBA" id="ARBA00022608"/>
    </source>
</evidence>
<feature type="disulfide bond" evidence="11">
    <location>
        <begin position="228"/>
        <end position="233"/>
    </location>
</feature>
<dbReference type="AlphaFoldDB" id="A0A8C0MBZ2"/>
<evidence type="ECO:0000256" key="1">
    <source>
        <dbReference type="ARBA" id="ARBA00004498"/>
    </source>
</evidence>
<evidence type="ECO:0000256" key="9">
    <source>
        <dbReference type="ARBA" id="ARBA00023215"/>
    </source>
</evidence>
<dbReference type="GO" id="GO:0008191">
    <property type="term" value="F:metalloendopeptidase inhibitor activity"/>
    <property type="evidence" value="ECO:0007669"/>
    <property type="project" value="InterPro"/>
</dbReference>
<dbReference type="CDD" id="cd03585">
    <property type="entry name" value="NTR_TIMP"/>
    <property type="match status" value="1"/>
</dbReference>
<dbReference type="PROSITE" id="PS50189">
    <property type="entry name" value="NTR"/>
    <property type="match status" value="1"/>
</dbReference>
<keyword evidence="4" id="KW-0964">Secreted</keyword>
<evidence type="ECO:0000259" key="12">
    <source>
        <dbReference type="PROSITE" id="PS50189"/>
    </source>
</evidence>
<protein>
    <recommendedName>
        <fullName evidence="3">Metalloproteinase inhibitor 3</fullName>
    </recommendedName>
    <alternativeName>
        <fullName evidence="10">Tissue inhibitor of metalloproteinases 3</fullName>
    </alternativeName>
</protein>
<keyword evidence="8 11" id="KW-1015">Disulfide bond</keyword>
<evidence type="ECO:0000256" key="3">
    <source>
        <dbReference type="ARBA" id="ARBA00013517"/>
    </source>
</evidence>
<dbReference type="InterPro" id="IPR027465">
    <property type="entry name" value="TIMP_C"/>
</dbReference>
<evidence type="ECO:0000256" key="8">
    <source>
        <dbReference type="ARBA" id="ARBA00023157"/>
    </source>
</evidence>